<evidence type="ECO:0000256" key="1">
    <source>
        <dbReference type="SAM" id="SignalP"/>
    </source>
</evidence>
<organism evidence="2 3">
    <name type="scientific">Segniliparus rotundus (strain ATCC BAA-972 / CDC 1076 / CIP 108378 / DSM 44985 / JCM 13578)</name>
    <dbReference type="NCBI Taxonomy" id="640132"/>
    <lineage>
        <taxon>Bacteria</taxon>
        <taxon>Bacillati</taxon>
        <taxon>Actinomycetota</taxon>
        <taxon>Actinomycetes</taxon>
        <taxon>Mycobacteriales</taxon>
        <taxon>Segniliparaceae</taxon>
        <taxon>Segniliparus</taxon>
    </lineage>
</organism>
<dbReference type="KEGG" id="srt:Srot_3032"/>
<feature type="chain" id="PRO_5003091882" evidence="1">
    <location>
        <begin position="25"/>
        <end position="161"/>
    </location>
</feature>
<dbReference type="OrthoDB" id="4774924at2"/>
<evidence type="ECO:0000313" key="2">
    <source>
        <dbReference type="EMBL" id="ADG99457.1"/>
    </source>
</evidence>
<accession>D6ZEI1</accession>
<gene>
    <name evidence="2" type="ordered locus">Srot_3032</name>
</gene>
<dbReference type="Proteomes" id="UP000002247">
    <property type="component" value="Chromosome"/>
</dbReference>
<proteinExistence type="predicted"/>
<reference evidence="2 3" key="1">
    <citation type="journal article" date="2010" name="Stand. Genomic Sci.">
        <title>Complete genome sequence of Segniliparus rotundus type strain (CDC 1076).</title>
        <authorList>
            <person name="Sikorski J."/>
            <person name="Lapidus A."/>
            <person name="Copeland A."/>
            <person name="Misra M."/>
            <person name="Glavina Del Rio T."/>
            <person name="Nolan M."/>
            <person name="Lucas S."/>
            <person name="Chen F."/>
            <person name="Tice H."/>
            <person name="Cheng J.F."/>
            <person name="Jando M."/>
            <person name="Schneider S."/>
            <person name="Bruce D."/>
            <person name="Goodwin L."/>
            <person name="Pitluck S."/>
            <person name="Liolios K."/>
            <person name="Mikhailova N."/>
            <person name="Pati A."/>
            <person name="Ivanova N."/>
            <person name="Mavromatis K."/>
            <person name="Chen A."/>
            <person name="Palaniappan K."/>
            <person name="Chertkov O."/>
            <person name="Land M."/>
            <person name="Hauser L."/>
            <person name="Chang Y.J."/>
            <person name="Jeffries C.D."/>
            <person name="Brettin T."/>
            <person name="Detter J.C."/>
            <person name="Han C."/>
            <person name="Rohde M."/>
            <person name="Goker M."/>
            <person name="Bristow J."/>
            <person name="Eisen J.A."/>
            <person name="Markowitz V."/>
            <person name="Hugenholtz P."/>
            <person name="Kyrpides N.C."/>
            <person name="Klenk H.P."/>
        </authorList>
    </citation>
    <scope>NUCLEOTIDE SEQUENCE [LARGE SCALE GENOMIC DNA]</scope>
    <source>
        <strain evidence="3">ATCC BAA-972 / CDC 1076 / CIP 108378 / DSM 44985 / JCM 13578</strain>
    </source>
</reference>
<dbReference type="RefSeq" id="WP_013139904.1">
    <property type="nucleotide sequence ID" value="NC_014168.1"/>
</dbReference>
<dbReference type="AlphaFoldDB" id="D6ZEI1"/>
<sequence length="161" mass="17222">MRRTGLLLAATLGAALAPAAPAVADDGGVSVVYTYLGNHYPPTDHFPWNATPNYHNEYIIVAKPGSVELKKGDYGTVDGSEEPDMHVTKPISGAVWSELLAAANRLPEPSAAHPYLVQGDYPVEAELYRGESSVRRGFYSDAATVQIHDVFLKVFAGVPGL</sequence>
<dbReference type="EMBL" id="CP001958">
    <property type="protein sequence ID" value="ADG99457.1"/>
    <property type="molecule type" value="Genomic_DNA"/>
</dbReference>
<evidence type="ECO:0000313" key="3">
    <source>
        <dbReference type="Proteomes" id="UP000002247"/>
    </source>
</evidence>
<keyword evidence="1" id="KW-0732">Signal</keyword>
<name>D6ZEI1_SEGRD</name>
<protein>
    <submittedName>
        <fullName evidence="2">Uncharacterized protein</fullName>
    </submittedName>
</protein>
<dbReference type="HOGENOM" id="CLU_1905295_0_0_11"/>
<keyword evidence="3" id="KW-1185">Reference proteome</keyword>
<dbReference type="STRING" id="640132.Srot_3032"/>
<feature type="signal peptide" evidence="1">
    <location>
        <begin position="1"/>
        <end position="24"/>
    </location>
</feature>